<feature type="transmembrane region" description="Helical" evidence="19">
    <location>
        <begin position="57"/>
        <end position="77"/>
    </location>
</feature>
<evidence type="ECO:0000256" key="19">
    <source>
        <dbReference type="SAM" id="Phobius"/>
    </source>
</evidence>
<dbReference type="RefSeq" id="WP_149325958.1">
    <property type="nucleotide sequence ID" value="NZ_CP043504.1"/>
</dbReference>
<dbReference type="Proteomes" id="UP000322159">
    <property type="component" value="Chromosome"/>
</dbReference>
<keyword evidence="9" id="KW-0444">Lipid biosynthesis</keyword>
<feature type="transmembrane region" description="Helical" evidence="19">
    <location>
        <begin position="161"/>
        <end position="187"/>
    </location>
</feature>
<evidence type="ECO:0000256" key="13">
    <source>
        <dbReference type="ARBA" id="ARBA00022989"/>
    </source>
</evidence>
<dbReference type="EMBL" id="CP043504">
    <property type="protein sequence ID" value="QEO10541.1"/>
    <property type="molecule type" value="Genomic_DNA"/>
</dbReference>
<evidence type="ECO:0000256" key="12">
    <source>
        <dbReference type="ARBA" id="ARBA00022695"/>
    </source>
</evidence>
<dbReference type="AlphaFoldDB" id="A0A5C1Y9H9"/>
<feature type="transmembrane region" description="Helical" evidence="19">
    <location>
        <begin position="193"/>
        <end position="214"/>
    </location>
</feature>
<dbReference type="PANTHER" id="PTHR46382:SF1">
    <property type="entry name" value="PHOSPHATIDATE CYTIDYLYLTRANSFERASE"/>
    <property type="match status" value="1"/>
</dbReference>
<comment type="similarity">
    <text evidence="5 18">Belongs to the CDS family.</text>
</comment>
<feature type="transmembrane region" description="Helical" evidence="19">
    <location>
        <begin position="235"/>
        <end position="253"/>
    </location>
</feature>
<dbReference type="UniPathway" id="UPA00557">
    <property type="reaction ID" value="UER00614"/>
</dbReference>
<dbReference type="InterPro" id="IPR000374">
    <property type="entry name" value="PC_trans"/>
</dbReference>
<evidence type="ECO:0000256" key="15">
    <source>
        <dbReference type="ARBA" id="ARBA00023136"/>
    </source>
</evidence>
<keyword evidence="15 19" id="KW-0472">Membrane</keyword>
<organism evidence="20 21">
    <name type="scientific">Protaetiibacter larvae</name>
    <dbReference type="NCBI Taxonomy" id="2592654"/>
    <lineage>
        <taxon>Bacteria</taxon>
        <taxon>Bacillati</taxon>
        <taxon>Actinomycetota</taxon>
        <taxon>Actinomycetes</taxon>
        <taxon>Micrococcales</taxon>
        <taxon>Microbacteriaceae</taxon>
        <taxon>Protaetiibacter</taxon>
    </lineage>
</organism>
<dbReference type="GO" id="GO:0005886">
    <property type="term" value="C:plasma membrane"/>
    <property type="evidence" value="ECO:0007669"/>
    <property type="project" value="UniProtKB-SubCell"/>
</dbReference>
<evidence type="ECO:0000256" key="18">
    <source>
        <dbReference type="RuleBase" id="RU003938"/>
    </source>
</evidence>
<dbReference type="GO" id="GO:0004605">
    <property type="term" value="F:phosphatidate cytidylyltransferase activity"/>
    <property type="evidence" value="ECO:0007669"/>
    <property type="project" value="UniProtKB-EC"/>
</dbReference>
<evidence type="ECO:0000256" key="17">
    <source>
        <dbReference type="ARBA" id="ARBA00023264"/>
    </source>
</evidence>
<keyword evidence="13 19" id="KW-1133">Transmembrane helix</keyword>
<evidence type="ECO:0000313" key="21">
    <source>
        <dbReference type="Proteomes" id="UP000322159"/>
    </source>
</evidence>
<evidence type="ECO:0000256" key="6">
    <source>
        <dbReference type="ARBA" id="ARBA00012487"/>
    </source>
</evidence>
<dbReference type="KEGG" id="lyk:FLP23_11350"/>
<feature type="transmembrane region" description="Helical" evidence="19">
    <location>
        <begin position="83"/>
        <end position="101"/>
    </location>
</feature>
<evidence type="ECO:0000256" key="8">
    <source>
        <dbReference type="ARBA" id="ARBA00022475"/>
    </source>
</evidence>
<evidence type="ECO:0000313" key="20">
    <source>
        <dbReference type="EMBL" id="QEO10541.1"/>
    </source>
</evidence>
<evidence type="ECO:0000256" key="7">
    <source>
        <dbReference type="ARBA" id="ARBA00019373"/>
    </source>
</evidence>
<evidence type="ECO:0000256" key="4">
    <source>
        <dbReference type="ARBA" id="ARBA00005189"/>
    </source>
</evidence>
<evidence type="ECO:0000256" key="5">
    <source>
        <dbReference type="ARBA" id="ARBA00010185"/>
    </source>
</evidence>
<evidence type="ECO:0000256" key="2">
    <source>
        <dbReference type="ARBA" id="ARBA00004651"/>
    </source>
</evidence>
<comment type="pathway">
    <text evidence="3 18">Phospholipid metabolism; CDP-diacylglycerol biosynthesis; CDP-diacylglycerol from sn-glycerol 3-phosphate: step 3/3.</text>
</comment>
<comment type="subcellular location">
    <subcellularLocation>
        <location evidence="2">Cell membrane</location>
        <topology evidence="2">Multi-pass membrane protein</topology>
    </subcellularLocation>
</comment>
<evidence type="ECO:0000256" key="11">
    <source>
        <dbReference type="ARBA" id="ARBA00022692"/>
    </source>
</evidence>
<accession>A0A5C1Y9H9</accession>
<keyword evidence="14" id="KW-0443">Lipid metabolism</keyword>
<keyword evidence="21" id="KW-1185">Reference proteome</keyword>
<comment type="catalytic activity">
    <reaction evidence="1 18">
        <text>a 1,2-diacyl-sn-glycero-3-phosphate + CTP + H(+) = a CDP-1,2-diacyl-sn-glycerol + diphosphate</text>
        <dbReference type="Rhea" id="RHEA:16229"/>
        <dbReference type="ChEBI" id="CHEBI:15378"/>
        <dbReference type="ChEBI" id="CHEBI:33019"/>
        <dbReference type="ChEBI" id="CHEBI:37563"/>
        <dbReference type="ChEBI" id="CHEBI:58332"/>
        <dbReference type="ChEBI" id="CHEBI:58608"/>
        <dbReference type="EC" id="2.7.7.41"/>
    </reaction>
</comment>
<dbReference type="PANTHER" id="PTHR46382">
    <property type="entry name" value="PHOSPHATIDATE CYTIDYLYLTRANSFERASE"/>
    <property type="match status" value="1"/>
</dbReference>
<protein>
    <recommendedName>
        <fullName evidence="7 18">Phosphatidate cytidylyltransferase</fullName>
        <ecNumber evidence="6 18">2.7.7.41</ecNumber>
    </recommendedName>
</protein>
<evidence type="ECO:0000256" key="1">
    <source>
        <dbReference type="ARBA" id="ARBA00001698"/>
    </source>
</evidence>
<comment type="pathway">
    <text evidence="4">Lipid metabolism.</text>
</comment>
<dbReference type="PROSITE" id="PS01315">
    <property type="entry name" value="CDS"/>
    <property type="match status" value="1"/>
</dbReference>
<keyword evidence="10 18" id="KW-0808">Transferase</keyword>
<evidence type="ECO:0000256" key="9">
    <source>
        <dbReference type="ARBA" id="ARBA00022516"/>
    </source>
</evidence>
<dbReference type="Pfam" id="PF01148">
    <property type="entry name" value="CTP_transf_1"/>
    <property type="match status" value="1"/>
</dbReference>
<keyword evidence="8" id="KW-1003">Cell membrane</keyword>
<keyword evidence="11 18" id="KW-0812">Transmembrane</keyword>
<sequence length="324" mass="34706">MHAEPDDDGASRKRSAREDFELHAQHARDEFEAQVKAARDQFDATQEKIKARTGRNLLAAIAIGVGLGGILLASLLITPWLFIPFAAALVGFTVFELSSALRAVGRDVPRVASVVVGIGVLPVAFFFHVPGLWLAILAAILVITLWRLAELARPSHRTGALSVLGDIGAGVLVQLYVSFMAGFYVVLAGEDGGRWWVLAALIIVVTTDVGAYASGLTFGKHPMAPRISPKKTWEGFAGAALAAMIAGSLLAWLMLGQPWWEGTIMGLVLMLVGTMGDLIESLIKRELGIKDISGWLPGHGGFLDRLDSILPSAAVAYAFFLIFH</sequence>
<evidence type="ECO:0000256" key="16">
    <source>
        <dbReference type="ARBA" id="ARBA00023209"/>
    </source>
</evidence>
<dbReference type="EC" id="2.7.7.41" evidence="6 18"/>
<keyword evidence="17" id="KW-1208">Phospholipid metabolism</keyword>
<gene>
    <name evidence="20" type="ORF">FLP23_11350</name>
</gene>
<evidence type="ECO:0000256" key="10">
    <source>
        <dbReference type="ARBA" id="ARBA00022679"/>
    </source>
</evidence>
<proteinExistence type="inferred from homology"/>
<dbReference type="GO" id="GO:0016024">
    <property type="term" value="P:CDP-diacylglycerol biosynthetic process"/>
    <property type="evidence" value="ECO:0007669"/>
    <property type="project" value="UniProtKB-UniPathway"/>
</dbReference>
<keyword evidence="16" id="KW-0594">Phospholipid biosynthesis</keyword>
<keyword evidence="12 18" id="KW-0548">Nucleotidyltransferase</keyword>
<dbReference type="OrthoDB" id="9799199at2"/>
<reference evidence="20 21" key="1">
    <citation type="submission" date="2019-09" db="EMBL/GenBank/DDBJ databases">
        <title>Genome sequencing of strain KACC 19322.</title>
        <authorList>
            <person name="Heo J."/>
            <person name="Kim S.-J."/>
            <person name="Kim J.-S."/>
            <person name="Hong S.-B."/>
            <person name="Kwon S.-W."/>
        </authorList>
    </citation>
    <scope>NUCLEOTIDE SEQUENCE [LARGE SCALE GENOMIC DNA]</scope>
    <source>
        <strain evidence="20 21">KACC 19322</strain>
    </source>
</reference>
<feature type="transmembrane region" description="Helical" evidence="19">
    <location>
        <begin position="132"/>
        <end position="149"/>
    </location>
</feature>
<evidence type="ECO:0000256" key="14">
    <source>
        <dbReference type="ARBA" id="ARBA00023098"/>
    </source>
</evidence>
<evidence type="ECO:0000256" key="3">
    <source>
        <dbReference type="ARBA" id="ARBA00005119"/>
    </source>
</evidence>
<name>A0A5C1Y9H9_9MICO</name>